<evidence type="ECO:0000313" key="14">
    <source>
        <dbReference type="EMBL" id="CAF3430988.1"/>
    </source>
</evidence>
<sequence length="996" mass="114420">MRILALIAVLVGLAIQLNVEVEGLVIEKSGRPMNSWQSASIRTVELPNFMKVDPKYRVDCNPDIDEYRSFCVLNLSTDNKLTTSNESCTSRGCTWDTNVESGIPTCYIPTEKGGYSVTDGPTQLSSAMTQYTLTRLSTKPAHFRSSFINPSRAARAATQFSMFGHDIENLKVQVSVSGPQMIRMTIRNADSQRYEVPVPIRWNPSAPTTSGPAKIEFEMTKTTNQQVGLRVKRTNSGSILFDTTLFANGFIYDDQFLQIITTIPSRNVYGFGENTHPSFRHELNKSNRYGIFARDQPPSGVNENLYGTHPFYMVIEPNGEAFGVFIFNSNAQDYKFDEFDDEKAMFTYRTIGGILDVFVFSGPTPELVIRQYQSIIGNPYLPPYWAFGFQLCRYGYDKLDNMKAAMFRTLNASIPIDVHYGDIDYFRKRLDFTWNKEDFNGLPEYVDWLHEKGMKFITILDPAIDSEEKDYSAFDEGQKADIWIKWPARKNVQFNETGNRNMLGYVWPDGKTVFPDFFYPPAFDWWKSQIVDYHKQLKFDGIWIDMNEPANFDTNKLQPWNWNTTVFRPESWNLFCNDSGEHLDNPQYKTAICGDYISDKTLCMIAEQTDGRGKTYTHYDVHNLYGWSETMATLPAARSIENKRSIVISRSTFPTSGSFTGHWLGDNTADWQHLKYNIIGMLEFNLFGIPYIGADICGFFQNTTEQMCQRWMQLGSFNPFFRNHNGNNQDGIKFIEQDPGIFLPDVVASNRRAVEQRYTLIPYLYSLFFRAHISGGTVVRSMAHVFPTIPDCWPLDEQFLWGSSLLIAPVIKENHTTKSVYLPWTERWFNYYTGEEMKALNQTTVAAPYDFIPLFLRGGSIIPHQQSAMNTVESRKKPLYLIVALDKDQQASGELFWDDGESIDTYNRGMYNHFNFVFKSKVLTIDPWAYKYPEMGDTIKLEDIKVFGMNQIPTRILWNGQELQPTGQWTFNSATNILQMTGLALNVAKIHRFTFL</sequence>
<dbReference type="PANTHER" id="PTHR22762:SF133">
    <property type="entry name" value="P-TYPE DOMAIN-CONTAINING PROTEIN"/>
    <property type="match status" value="1"/>
</dbReference>
<dbReference type="Pfam" id="PF21365">
    <property type="entry name" value="Glyco_hydro_31_3rd"/>
    <property type="match status" value="1"/>
</dbReference>
<dbReference type="InterPro" id="IPR025887">
    <property type="entry name" value="Glyco_hydro_31_N_dom"/>
</dbReference>
<evidence type="ECO:0000256" key="5">
    <source>
        <dbReference type="ARBA" id="ARBA00023157"/>
    </source>
</evidence>
<reference evidence="14" key="1">
    <citation type="submission" date="2021-02" db="EMBL/GenBank/DDBJ databases">
        <authorList>
            <person name="Nowell W R."/>
        </authorList>
    </citation>
    <scope>NUCLEOTIDE SEQUENCE</scope>
</reference>
<protein>
    <recommendedName>
        <fullName evidence="8">Maltase</fullName>
    </recommendedName>
</protein>
<comment type="similarity">
    <text evidence="2 10">Belongs to the glycosyl hydrolase 31 family.</text>
</comment>
<dbReference type="EMBL" id="CAJNYU010001722">
    <property type="protein sequence ID" value="CAF3459453.1"/>
    <property type="molecule type" value="Genomic_DNA"/>
</dbReference>
<dbReference type="FunFam" id="2.60.40.1180:FF:000005">
    <property type="entry name" value="Maltase-glucoamylase, intestinal"/>
    <property type="match status" value="1"/>
</dbReference>
<feature type="chain" id="PRO_5035614436" description="Maltase" evidence="11">
    <location>
        <begin position="17"/>
        <end position="996"/>
    </location>
</feature>
<feature type="signal peptide" evidence="11">
    <location>
        <begin position="1"/>
        <end position="16"/>
    </location>
</feature>
<evidence type="ECO:0000256" key="6">
    <source>
        <dbReference type="ARBA" id="ARBA00023180"/>
    </source>
</evidence>
<dbReference type="Proteomes" id="UP000663851">
    <property type="component" value="Unassembled WGS sequence"/>
</dbReference>
<keyword evidence="4" id="KW-0472">Membrane</keyword>
<dbReference type="CDD" id="cd14752">
    <property type="entry name" value="GH31_N"/>
    <property type="match status" value="1"/>
</dbReference>
<gene>
    <name evidence="15" type="ORF">FME351_LOCUS13983</name>
    <name evidence="13" type="ORF">GRG538_LOCUS6413</name>
    <name evidence="16" type="ORF">HFQ381_LOCUS20888</name>
    <name evidence="14" type="ORF">LUA448_LOCUS20331</name>
    <name evidence="17" type="ORF">TSG867_LOCUS21879</name>
</gene>
<evidence type="ECO:0000256" key="9">
    <source>
        <dbReference type="PROSITE-ProRule" id="PRU00779"/>
    </source>
</evidence>
<evidence type="ECO:0000256" key="7">
    <source>
        <dbReference type="ARBA" id="ARBA00023295"/>
    </source>
</evidence>
<evidence type="ECO:0000256" key="2">
    <source>
        <dbReference type="ARBA" id="ARBA00007806"/>
    </source>
</evidence>
<keyword evidence="7 10" id="KW-0326">Glycosidase</keyword>
<dbReference type="Proteomes" id="UP000663833">
    <property type="component" value="Unassembled WGS sequence"/>
</dbReference>
<evidence type="ECO:0000256" key="8">
    <source>
        <dbReference type="ARBA" id="ARBA00041343"/>
    </source>
</evidence>
<comment type="caution">
    <text evidence="9">Lacks conserved residue(s) required for the propagation of feature annotation.</text>
</comment>
<dbReference type="CDD" id="cd06602">
    <property type="entry name" value="GH31_MGAM_SI_GAA"/>
    <property type="match status" value="1"/>
</dbReference>
<dbReference type="InterPro" id="IPR000519">
    <property type="entry name" value="P_trefoil_dom"/>
</dbReference>
<evidence type="ECO:0000256" key="3">
    <source>
        <dbReference type="ARBA" id="ARBA00022801"/>
    </source>
</evidence>
<evidence type="ECO:0000256" key="1">
    <source>
        <dbReference type="ARBA" id="ARBA00004370"/>
    </source>
</evidence>
<dbReference type="GO" id="GO:0005975">
    <property type="term" value="P:carbohydrate metabolic process"/>
    <property type="evidence" value="ECO:0007669"/>
    <property type="project" value="InterPro"/>
</dbReference>
<dbReference type="Pfam" id="PF00088">
    <property type="entry name" value="Trefoil"/>
    <property type="match status" value="1"/>
</dbReference>
<evidence type="ECO:0000313" key="16">
    <source>
        <dbReference type="EMBL" id="CAF4411952.1"/>
    </source>
</evidence>
<dbReference type="Gene3D" id="2.60.40.1760">
    <property type="entry name" value="glycosyl hydrolase (family 31)"/>
    <property type="match status" value="1"/>
</dbReference>
<dbReference type="PANTHER" id="PTHR22762">
    <property type="entry name" value="ALPHA-GLUCOSIDASE"/>
    <property type="match status" value="1"/>
</dbReference>
<dbReference type="InterPro" id="IPR011013">
    <property type="entry name" value="Gal_mutarotase_sf_dom"/>
</dbReference>
<dbReference type="Pfam" id="PF13802">
    <property type="entry name" value="Gal_mutarotas_2"/>
    <property type="match status" value="1"/>
</dbReference>
<evidence type="ECO:0000313" key="17">
    <source>
        <dbReference type="EMBL" id="CAF4511264.1"/>
    </source>
</evidence>
<dbReference type="PROSITE" id="PS00129">
    <property type="entry name" value="GLYCOSYL_HYDROL_F31_1"/>
    <property type="match status" value="1"/>
</dbReference>
<dbReference type="AlphaFoldDB" id="A0A818CDZ1"/>
<dbReference type="Proteomes" id="UP000663869">
    <property type="component" value="Unassembled WGS sequence"/>
</dbReference>
<dbReference type="Proteomes" id="UP000663862">
    <property type="component" value="Unassembled WGS sequence"/>
</dbReference>
<dbReference type="InterPro" id="IPR013780">
    <property type="entry name" value="Glyco_hydro_b"/>
</dbReference>
<dbReference type="InterPro" id="IPR000322">
    <property type="entry name" value="Glyco_hydro_31_TIM"/>
</dbReference>
<dbReference type="Gene3D" id="3.20.20.80">
    <property type="entry name" value="Glycosidases"/>
    <property type="match status" value="1"/>
</dbReference>
<dbReference type="GO" id="GO:0030246">
    <property type="term" value="F:carbohydrate binding"/>
    <property type="evidence" value="ECO:0007669"/>
    <property type="project" value="InterPro"/>
</dbReference>
<name>A0A818CDZ1_9BILA</name>
<evidence type="ECO:0000256" key="11">
    <source>
        <dbReference type="SAM" id="SignalP"/>
    </source>
</evidence>
<accession>A0A818CDZ1</accession>
<dbReference type="Gene3D" id="2.60.40.1180">
    <property type="entry name" value="Golgi alpha-mannosidase II"/>
    <property type="match status" value="2"/>
</dbReference>
<dbReference type="CDD" id="cd00111">
    <property type="entry name" value="Trefoil"/>
    <property type="match status" value="1"/>
</dbReference>
<dbReference type="SUPFAM" id="SSF51445">
    <property type="entry name" value="(Trans)glycosidases"/>
    <property type="match status" value="1"/>
</dbReference>
<dbReference type="EMBL" id="CAJOBQ010001729">
    <property type="protein sequence ID" value="CAF4511264.1"/>
    <property type="molecule type" value="Genomic_DNA"/>
</dbReference>
<evidence type="ECO:0000256" key="4">
    <source>
        <dbReference type="ARBA" id="ARBA00023136"/>
    </source>
</evidence>
<dbReference type="EMBL" id="CAJOBO010001824">
    <property type="protein sequence ID" value="CAF4411952.1"/>
    <property type="molecule type" value="Genomic_DNA"/>
</dbReference>
<organism evidence="14 18">
    <name type="scientific">Rotaria socialis</name>
    <dbReference type="NCBI Taxonomy" id="392032"/>
    <lineage>
        <taxon>Eukaryota</taxon>
        <taxon>Metazoa</taxon>
        <taxon>Spiralia</taxon>
        <taxon>Gnathifera</taxon>
        <taxon>Rotifera</taxon>
        <taxon>Eurotatoria</taxon>
        <taxon>Bdelloidea</taxon>
        <taxon>Philodinida</taxon>
        <taxon>Philodinidae</taxon>
        <taxon>Rotaria</taxon>
    </lineage>
</organism>
<dbReference type="InterPro" id="IPR048395">
    <property type="entry name" value="Glyco_hydro_31_C"/>
</dbReference>
<dbReference type="EMBL" id="CAJNYT010000652">
    <property type="protein sequence ID" value="CAF3360799.1"/>
    <property type="molecule type" value="Genomic_DNA"/>
</dbReference>
<evidence type="ECO:0000313" key="18">
    <source>
        <dbReference type="Proteomes" id="UP000663833"/>
    </source>
</evidence>
<dbReference type="SUPFAM" id="SSF74650">
    <property type="entry name" value="Galactose mutarotase-like"/>
    <property type="match status" value="1"/>
</dbReference>
<dbReference type="Pfam" id="PF01055">
    <property type="entry name" value="Glyco_hydro_31_2nd"/>
    <property type="match status" value="1"/>
</dbReference>
<evidence type="ECO:0000256" key="10">
    <source>
        <dbReference type="RuleBase" id="RU361185"/>
    </source>
</evidence>
<evidence type="ECO:0000313" key="15">
    <source>
        <dbReference type="EMBL" id="CAF3459453.1"/>
    </source>
</evidence>
<keyword evidence="11" id="KW-0732">Signal</keyword>
<dbReference type="InterPro" id="IPR044913">
    <property type="entry name" value="P_trefoil_dom_sf"/>
</dbReference>
<keyword evidence="3 10" id="KW-0378">Hydrolase</keyword>
<evidence type="ECO:0000259" key="12">
    <source>
        <dbReference type="PROSITE" id="PS51448"/>
    </source>
</evidence>
<feature type="domain" description="P-type" evidence="12">
    <location>
        <begin position="48"/>
        <end position="110"/>
    </location>
</feature>
<dbReference type="Gene3D" id="4.10.110.10">
    <property type="entry name" value="Spasmolytic Protein, domain 1"/>
    <property type="match status" value="1"/>
</dbReference>
<dbReference type="GO" id="GO:0004558">
    <property type="term" value="F:alpha-1,4-glucosidase activity"/>
    <property type="evidence" value="ECO:0007669"/>
    <property type="project" value="TreeGrafter"/>
</dbReference>
<keyword evidence="5" id="KW-1015">Disulfide bond</keyword>
<dbReference type="InterPro" id="IPR017853">
    <property type="entry name" value="GH"/>
</dbReference>
<dbReference type="PROSITE" id="PS51448">
    <property type="entry name" value="P_TREFOIL_2"/>
    <property type="match status" value="1"/>
</dbReference>
<dbReference type="InterPro" id="IPR030458">
    <property type="entry name" value="Glyco_hydro_31_AS"/>
</dbReference>
<dbReference type="EMBL" id="CAJNYD010002582">
    <property type="protein sequence ID" value="CAF3430988.1"/>
    <property type="molecule type" value="Genomic_DNA"/>
</dbReference>
<dbReference type="SUPFAM" id="SSF51011">
    <property type="entry name" value="Glycosyl hydrolase domain"/>
    <property type="match status" value="1"/>
</dbReference>
<proteinExistence type="inferred from homology"/>
<comment type="subcellular location">
    <subcellularLocation>
        <location evidence="1">Membrane</location>
    </subcellularLocation>
</comment>
<dbReference type="GO" id="GO:0016020">
    <property type="term" value="C:membrane"/>
    <property type="evidence" value="ECO:0007669"/>
    <property type="project" value="UniProtKB-SubCell"/>
</dbReference>
<comment type="caution">
    <text evidence="14">The sequence shown here is derived from an EMBL/GenBank/DDBJ whole genome shotgun (WGS) entry which is preliminary data.</text>
</comment>
<keyword evidence="6" id="KW-0325">Glycoprotein</keyword>
<dbReference type="Proteomes" id="UP000663872">
    <property type="component" value="Unassembled WGS sequence"/>
</dbReference>
<evidence type="ECO:0000313" key="13">
    <source>
        <dbReference type="EMBL" id="CAF3360799.1"/>
    </source>
</evidence>